<keyword evidence="3" id="KW-1185">Reference proteome</keyword>
<dbReference type="KEGG" id="scs:Sta7437_4979"/>
<dbReference type="HOGENOM" id="CLU_2920533_0_0_3"/>
<dbReference type="Pfam" id="PF07878">
    <property type="entry name" value="RHH_5"/>
    <property type="match status" value="1"/>
</dbReference>
<accession>K9Y235</accession>
<dbReference type="InterPro" id="IPR013321">
    <property type="entry name" value="Arc_rbn_hlx_hlx"/>
</dbReference>
<dbReference type="InterPro" id="IPR010985">
    <property type="entry name" value="Ribbon_hlx_hlx"/>
</dbReference>
<gene>
    <name evidence="2" type="ordered locus">Sta7437_4979</name>
</gene>
<evidence type="ECO:0000259" key="1">
    <source>
        <dbReference type="Pfam" id="PF07878"/>
    </source>
</evidence>
<keyword evidence="2" id="KW-0614">Plasmid</keyword>
<dbReference type="GO" id="GO:0006355">
    <property type="term" value="P:regulation of DNA-templated transcription"/>
    <property type="evidence" value="ECO:0007669"/>
    <property type="project" value="InterPro"/>
</dbReference>
<reference evidence="3" key="1">
    <citation type="journal article" date="2013" name="Proc. Natl. Acad. Sci. U.S.A.">
        <title>Improving the coverage of the cyanobacterial phylum using diversity-driven genome sequencing.</title>
        <authorList>
            <person name="Shih P.M."/>
            <person name="Wu D."/>
            <person name="Latifi A."/>
            <person name="Axen S.D."/>
            <person name="Fewer D.P."/>
            <person name="Talla E."/>
            <person name="Calteau A."/>
            <person name="Cai F."/>
            <person name="Tandeau de Marsac N."/>
            <person name="Rippka R."/>
            <person name="Herdman M."/>
            <person name="Sivonen K."/>
            <person name="Coursin T."/>
            <person name="Laurent T."/>
            <person name="Goodwin L."/>
            <person name="Nolan M."/>
            <person name="Davenport K.W."/>
            <person name="Han C.S."/>
            <person name="Rubin E.M."/>
            <person name="Eisen J.A."/>
            <person name="Woyke T."/>
            <person name="Gugger M."/>
            <person name="Kerfeld C.A."/>
        </authorList>
    </citation>
    <scope>NUCLEOTIDE SEQUENCE [LARGE SCALE GENOMIC DNA]</scope>
    <source>
        <strain evidence="3">ATCC 29371 / PCC 7437</strain>
        <plasmid evidence="3">Plasmid pSTA7437.04</plasmid>
    </source>
</reference>
<dbReference type="OrthoDB" id="560067at2"/>
<evidence type="ECO:0000313" key="2">
    <source>
        <dbReference type="EMBL" id="AFZ38399.1"/>
    </source>
</evidence>
<geneLocation type="plasmid" evidence="2 3">
    <name>pSTA7437.04</name>
</geneLocation>
<dbReference type="EMBL" id="CP003657">
    <property type="protein sequence ID" value="AFZ38399.1"/>
    <property type="molecule type" value="Genomic_DNA"/>
</dbReference>
<name>K9Y235_STAC7</name>
<organism evidence="2 3">
    <name type="scientific">Stanieria cyanosphaera (strain ATCC 29371 / PCC 7437)</name>
    <dbReference type="NCBI Taxonomy" id="111780"/>
    <lineage>
        <taxon>Bacteria</taxon>
        <taxon>Bacillati</taxon>
        <taxon>Cyanobacteriota</taxon>
        <taxon>Cyanophyceae</taxon>
        <taxon>Pleurocapsales</taxon>
        <taxon>Dermocarpellaceae</taxon>
        <taxon>Stanieria</taxon>
    </lineage>
</organism>
<sequence>MFNTDLYMNDTEMKKRMSLYLTPSLKKQLEQLAKVNNRTMSNMVEVLIIEAIEKAKTNNQI</sequence>
<dbReference type="AlphaFoldDB" id="K9Y235"/>
<evidence type="ECO:0000313" key="3">
    <source>
        <dbReference type="Proteomes" id="UP000010473"/>
    </source>
</evidence>
<dbReference type="Proteomes" id="UP000010473">
    <property type="component" value="Plasmid pSTA7437.04"/>
</dbReference>
<dbReference type="Gene3D" id="1.10.1220.10">
    <property type="entry name" value="Met repressor-like"/>
    <property type="match status" value="1"/>
</dbReference>
<feature type="domain" description="CopG-like ribbon-helix-helix" evidence="1">
    <location>
        <begin position="15"/>
        <end position="56"/>
    </location>
</feature>
<dbReference type="SUPFAM" id="SSF47598">
    <property type="entry name" value="Ribbon-helix-helix"/>
    <property type="match status" value="1"/>
</dbReference>
<protein>
    <submittedName>
        <fullName evidence="2">Transcriptional regulator</fullName>
    </submittedName>
</protein>
<dbReference type="InterPro" id="IPR012869">
    <property type="entry name" value="RHH_5"/>
</dbReference>
<proteinExistence type="predicted"/>